<evidence type="ECO:0000256" key="1">
    <source>
        <dbReference type="SAM" id="Phobius"/>
    </source>
</evidence>
<dbReference type="InterPro" id="IPR011042">
    <property type="entry name" value="6-blade_b-propeller_TolB-like"/>
</dbReference>
<dbReference type="Proteomes" id="UP001529510">
    <property type="component" value="Unassembled WGS sequence"/>
</dbReference>
<dbReference type="InterPro" id="IPR000033">
    <property type="entry name" value="LDLR_classB_rpt"/>
</dbReference>
<feature type="transmembrane region" description="Helical" evidence="1">
    <location>
        <begin position="27"/>
        <end position="48"/>
    </location>
</feature>
<feature type="non-terminal residue" evidence="2">
    <location>
        <position position="1"/>
    </location>
</feature>
<proteinExistence type="predicted"/>
<reference evidence="2 3" key="1">
    <citation type="submission" date="2024-05" db="EMBL/GenBank/DDBJ databases">
        <title>Genome sequencing and assembly of Indian major carp, Cirrhinus mrigala (Hamilton, 1822).</title>
        <authorList>
            <person name="Mohindra V."/>
            <person name="Chowdhury L.M."/>
            <person name="Lal K."/>
            <person name="Jena J.K."/>
        </authorList>
    </citation>
    <scope>NUCLEOTIDE SEQUENCE [LARGE SCALE GENOMIC DNA]</scope>
    <source>
        <strain evidence="2">CM1030</strain>
        <tissue evidence="2">Blood</tissue>
    </source>
</reference>
<evidence type="ECO:0000313" key="2">
    <source>
        <dbReference type="EMBL" id="KAL0160486.1"/>
    </source>
</evidence>
<dbReference type="Pfam" id="PF00058">
    <property type="entry name" value="Ldl_recept_b"/>
    <property type="match status" value="1"/>
</dbReference>
<dbReference type="AlphaFoldDB" id="A0ABD0NH98"/>
<name>A0ABD0NH98_CIRMR</name>
<keyword evidence="1" id="KW-0472">Membrane</keyword>
<keyword evidence="1" id="KW-0812">Transmembrane</keyword>
<accession>A0ABD0NH98</accession>
<feature type="non-terminal residue" evidence="2">
    <location>
        <position position="50"/>
    </location>
</feature>
<dbReference type="EMBL" id="JAMKFB020000022">
    <property type="protein sequence ID" value="KAL0160486.1"/>
    <property type="molecule type" value="Genomic_DNA"/>
</dbReference>
<evidence type="ECO:0000313" key="3">
    <source>
        <dbReference type="Proteomes" id="UP001529510"/>
    </source>
</evidence>
<keyword evidence="1" id="KW-1133">Transmembrane helix</keyword>
<dbReference type="Gene3D" id="2.120.10.30">
    <property type="entry name" value="TolB, C-terminal domain"/>
    <property type="match status" value="1"/>
</dbReference>
<dbReference type="SUPFAM" id="SSF63825">
    <property type="entry name" value="YWTD domain"/>
    <property type="match status" value="1"/>
</dbReference>
<protein>
    <submittedName>
        <fullName evidence="2">Uncharacterized protein</fullName>
    </submittedName>
</protein>
<comment type="caution">
    <text evidence="2">The sequence shown here is derived from an EMBL/GenBank/DDBJ whole genome shotgun (WGS) entry which is preliminary data.</text>
</comment>
<keyword evidence="3" id="KW-1185">Reference proteome</keyword>
<gene>
    <name evidence="2" type="ORF">M9458_044211</name>
</gene>
<sequence length="50" mass="5920">ENKLYWCDARNNKIERINLERAEQREIVFSSSGVDMFSIAVFGAYLFWSD</sequence>
<organism evidence="2 3">
    <name type="scientific">Cirrhinus mrigala</name>
    <name type="common">Mrigala</name>
    <dbReference type="NCBI Taxonomy" id="683832"/>
    <lineage>
        <taxon>Eukaryota</taxon>
        <taxon>Metazoa</taxon>
        <taxon>Chordata</taxon>
        <taxon>Craniata</taxon>
        <taxon>Vertebrata</taxon>
        <taxon>Euteleostomi</taxon>
        <taxon>Actinopterygii</taxon>
        <taxon>Neopterygii</taxon>
        <taxon>Teleostei</taxon>
        <taxon>Ostariophysi</taxon>
        <taxon>Cypriniformes</taxon>
        <taxon>Cyprinidae</taxon>
        <taxon>Labeoninae</taxon>
        <taxon>Labeonini</taxon>
        <taxon>Cirrhinus</taxon>
    </lineage>
</organism>